<evidence type="ECO:0000256" key="5">
    <source>
        <dbReference type="ARBA" id="ARBA00022840"/>
    </source>
</evidence>
<protein>
    <submittedName>
        <fullName evidence="8">Uncharacterized protein</fullName>
    </submittedName>
</protein>
<dbReference type="PROSITE" id="PS51757">
    <property type="entry name" value="TH1"/>
    <property type="match status" value="1"/>
</dbReference>
<keyword evidence="9" id="KW-1185">Reference proteome</keyword>
<feature type="domain" description="Protein kinase" evidence="6">
    <location>
        <begin position="690"/>
        <end position="944"/>
    </location>
</feature>
<reference evidence="8" key="1">
    <citation type="submission" date="2021-01" db="EMBL/GenBank/DDBJ databases">
        <authorList>
            <consortium name="Genoscope - CEA"/>
            <person name="William W."/>
        </authorList>
    </citation>
    <scope>NUCLEOTIDE SEQUENCE</scope>
</reference>
<dbReference type="GO" id="GO:0003774">
    <property type="term" value="F:cytoskeletal motor activity"/>
    <property type="evidence" value="ECO:0007669"/>
    <property type="project" value="InterPro"/>
</dbReference>
<dbReference type="InterPro" id="IPR010926">
    <property type="entry name" value="Myosin_TH1"/>
</dbReference>
<evidence type="ECO:0000256" key="4">
    <source>
        <dbReference type="ARBA" id="ARBA00022777"/>
    </source>
</evidence>
<keyword evidence="3" id="KW-0547">Nucleotide-binding</keyword>
<dbReference type="PROSITE" id="PS00108">
    <property type="entry name" value="PROTEIN_KINASE_ST"/>
    <property type="match status" value="2"/>
</dbReference>
<gene>
    <name evidence="8" type="ORF">POCTA_138.1.T0600031</name>
</gene>
<dbReference type="PANTHER" id="PTHR24351">
    <property type="entry name" value="RIBOSOMAL PROTEIN S6 KINASE"/>
    <property type="match status" value="1"/>
</dbReference>
<keyword evidence="1" id="KW-0723">Serine/threonine-protein kinase</keyword>
<dbReference type="InterPro" id="IPR008271">
    <property type="entry name" value="Ser/Thr_kinase_AS"/>
</dbReference>
<name>A0A8S1V6A3_PAROT</name>
<dbReference type="InterPro" id="IPR000719">
    <property type="entry name" value="Prot_kinase_dom"/>
</dbReference>
<evidence type="ECO:0000259" key="7">
    <source>
        <dbReference type="PROSITE" id="PS51757"/>
    </source>
</evidence>
<sequence length="989" mass="115292">MHSEQILKQFLNELKIQPSDPLNIDSEKFFKKQTGQSELILISRNVGKINKRNTEQQRTIVITSENLYNIDKKTIKRKIQIQNIFGVTVSRSSFEFILHVPTETDYHYKSQENRDIILFYLSIALKLKNKDGLRIYLVDQEDLQPFCQHQKTSDLKKQVSLHPKSKLLLLYPHDFQLQYINMQNQPTKSLNLNHKISVLFVNDKLKFRVKLEDYDKNAIISDGSLTRILLLSQKTDRQKVLALKTIRSTDIDVDLMEFFLNSYENEPFIEQLELCIRQTELIHFLFKFVKGGDLFAHLQNVGAFTESQVKYIIAQVGMALQSVHEKGITYGDLKPENILVDEQGYVYLTDFGYGKLRVYEEYKKQQSINFSLEYASPEYLRHGDLTRMSDWYSMGVLLYELLMGISPFYNTNKEVAIKLICQGELHFPKGIPISIECIDLISKLLQQDSSTRIGFSNDFKEIQAHPWFSEIDCVELKQKKTVLPYIPNIIEGTLIQTQYIKLESLQDDEKGQSELILISRNVGKINKRNTEQQRTIVITSENLYNIDKKTIKRKIQIQNIFGVTVSRSSFEFILHVPTETDYHYKSQENRDIILFYLSIALKLKNKDGLRIYLVDQEDLQPFCQHQKTSDLKKQVSLHPKSKLLLLYPHDFQLQYINMQNQPTKSLNLNHKISVLFVNDKLKFRVKLEDYDKNAIISDGSLTRILLLSQKTDRQKVLALKTIRSTDIDVDLMEFFLNSYENEPFIEQLELCIRQTELIHFLFKFVKGGDLFAHLQNVGAFTESQVKYIIAQVGMALQSVHEKGITYGDLKPENILVDEQGYVYLTDFGYGKLRVYEEYKKQQSINFSLEYASPEYLRHGDLTRMSDWYSMGVLLYELLMGISPFYNTNKEVAIKLICQGELHFPKGIPISIECIDLISKLLQQDSSTRIGFSNDFKEIQAHPWFSEIDCVELKQKKTVLPYIPNIIEGTLIQTQYIKLESLQDDEKGWY</sequence>
<proteinExistence type="predicted"/>
<dbReference type="AlphaFoldDB" id="A0A8S1V6A3"/>
<accession>A0A8S1V6A3</accession>
<comment type="caution">
    <text evidence="8">The sequence shown here is derived from an EMBL/GenBank/DDBJ whole genome shotgun (WGS) entry which is preliminary data.</text>
</comment>
<dbReference type="GO" id="GO:0016459">
    <property type="term" value="C:myosin complex"/>
    <property type="evidence" value="ECO:0007669"/>
    <property type="project" value="InterPro"/>
</dbReference>
<evidence type="ECO:0000256" key="2">
    <source>
        <dbReference type="ARBA" id="ARBA00022679"/>
    </source>
</evidence>
<evidence type="ECO:0000259" key="6">
    <source>
        <dbReference type="PROSITE" id="PS50011"/>
    </source>
</evidence>
<dbReference type="GO" id="GO:0005524">
    <property type="term" value="F:ATP binding"/>
    <property type="evidence" value="ECO:0007669"/>
    <property type="project" value="UniProtKB-KW"/>
</dbReference>
<keyword evidence="5" id="KW-0067">ATP-binding</keyword>
<dbReference type="OrthoDB" id="4062651at2759"/>
<dbReference type="Pfam" id="PF00069">
    <property type="entry name" value="Pkinase"/>
    <property type="match status" value="2"/>
</dbReference>
<evidence type="ECO:0000256" key="1">
    <source>
        <dbReference type="ARBA" id="ARBA00022527"/>
    </source>
</evidence>
<dbReference type="GO" id="GO:0004674">
    <property type="term" value="F:protein serine/threonine kinase activity"/>
    <property type="evidence" value="ECO:0007669"/>
    <property type="project" value="UniProtKB-KW"/>
</dbReference>
<dbReference type="SMART" id="SM00220">
    <property type="entry name" value="S_TKc"/>
    <property type="match status" value="2"/>
</dbReference>
<feature type="domain" description="TH1" evidence="7">
    <location>
        <begin position="1"/>
        <end position="183"/>
    </location>
</feature>
<evidence type="ECO:0000313" key="9">
    <source>
        <dbReference type="Proteomes" id="UP000683925"/>
    </source>
</evidence>
<dbReference type="FunFam" id="1.10.510.10:FF:000465">
    <property type="entry name" value="Non-specific serine/threonine protein kinase"/>
    <property type="match status" value="2"/>
</dbReference>
<dbReference type="PROSITE" id="PS50011">
    <property type="entry name" value="PROTEIN_KINASE_DOM"/>
    <property type="match status" value="2"/>
</dbReference>
<keyword evidence="4" id="KW-0418">Kinase</keyword>
<organism evidence="8 9">
    <name type="scientific">Paramecium octaurelia</name>
    <dbReference type="NCBI Taxonomy" id="43137"/>
    <lineage>
        <taxon>Eukaryota</taxon>
        <taxon>Sar</taxon>
        <taxon>Alveolata</taxon>
        <taxon>Ciliophora</taxon>
        <taxon>Intramacronucleata</taxon>
        <taxon>Oligohymenophorea</taxon>
        <taxon>Peniculida</taxon>
        <taxon>Parameciidae</taxon>
        <taxon>Paramecium</taxon>
    </lineage>
</organism>
<feature type="domain" description="Protein kinase" evidence="6">
    <location>
        <begin position="214"/>
        <end position="468"/>
    </location>
</feature>
<evidence type="ECO:0000256" key="3">
    <source>
        <dbReference type="ARBA" id="ARBA00022741"/>
    </source>
</evidence>
<dbReference type="Proteomes" id="UP000683925">
    <property type="component" value="Unassembled WGS sequence"/>
</dbReference>
<dbReference type="Pfam" id="PF06017">
    <property type="entry name" value="Myosin_TH1"/>
    <property type="match status" value="2"/>
</dbReference>
<dbReference type="EMBL" id="CAJJDP010000059">
    <property type="protein sequence ID" value="CAD8172275.1"/>
    <property type="molecule type" value="Genomic_DNA"/>
</dbReference>
<keyword evidence="2" id="KW-0808">Transferase</keyword>
<dbReference type="FunFam" id="3.30.200.20:FF:001155">
    <property type="entry name" value="Uncharacterized protein"/>
    <property type="match status" value="2"/>
</dbReference>
<evidence type="ECO:0000313" key="8">
    <source>
        <dbReference type="EMBL" id="CAD8172275.1"/>
    </source>
</evidence>